<dbReference type="STRING" id="1297569.MESS2_730017"/>
<accession>M5F885</accession>
<organism evidence="1 2">
    <name type="scientific">Mesorhizobium metallidurans STM 2683</name>
    <dbReference type="NCBI Taxonomy" id="1297569"/>
    <lineage>
        <taxon>Bacteria</taxon>
        <taxon>Pseudomonadati</taxon>
        <taxon>Pseudomonadota</taxon>
        <taxon>Alphaproteobacteria</taxon>
        <taxon>Hyphomicrobiales</taxon>
        <taxon>Phyllobacteriaceae</taxon>
        <taxon>Mesorhizobium</taxon>
    </lineage>
</organism>
<sequence>MTWTVQFDDDFKTEFSKLKDDAKVEIRALVNVLKQLGPVLWQAEGRHSERLQAREHEGIAFRCCRRCVESRVRIRLPEEGDSSCRGGQVRR</sequence>
<dbReference type="AlphaFoldDB" id="M5F885"/>
<name>M5F885_9HYPH</name>
<evidence type="ECO:0000313" key="2">
    <source>
        <dbReference type="Proteomes" id="UP000012062"/>
    </source>
</evidence>
<gene>
    <name evidence="1" type="ORF">MESS2_730017</name>
</gene>
<keyword evidence="2" id="KW-1185">Reference proteome</keyword>
<proteinExistence type="predicted"/>
<protein>
    <submittedName>
        <fullName evidence="1">Uncharacterized protein</fullName>
    </submittedName>
</protein>
<reference evidence="1 2" key="1">
    <citation type="submission" date="2013-02" db="EMBL/GenBank/DDBJ databases">
        <authorList>
            <person name="Genoscope - CEA"/>
        </authorList>
    </citation>
    <scope>NUCLEOTIDE SEQUENCE [LARGE SCALE GENOMIC DNA]</scope>
    <source>
        <strain evidence="1 2">STM 2683</strain>
    </source>
</reference>
<comment type="caution">
    <text evidence="1">The sequence shown here is derived from an EMBL/GenBank/DDBJ whole genome shotgun (WGS) entry which is preliminary data.</text>
</comment>
<evidence type="ECO:0000313" key="1">
    <source>
        <dbReference type="EMBL" id="CCV08121.1"/>
    </source>
</evidence>
<dbReference type="Proteomes" id="UP000012062">
    <property type="component" value="Unassembled WGS sequence"/>
</dbReference>
<dbReference type="EMBL" id="CAUM01000143">
    <property type="protein sequence ID" value="CCV08121.1"/>
    <property type="molecule type" value="Genomic_DNA"/>
</dbReference>